<dbReference type="RefSeq" id="WP_187637656.1">
    <property type="nucleotide sequence ID" value="NZ_VZQQ01000037.1"/>
</dbReference>
<accession>A0ABR7PWQ6</accession>
<gene>
    <name evidence="1" type="ORF">F6X42_30270</name>
</gene>
<evidence type="ECO:0000313" key="2">
    <source>
        <dbReference type="Proteomes" id="UP000736373"/>
    </source>
</evidence>
<dbReference type="InterPro" id="IPR009211">
    <property type="entry name" value="TagJ"/>
</dbReference>
<evidence type="ECO:0000313" key="1">
    <source>
        <dbReference type="EMBL" id="MBC8750717.1"/>
    </source>
</evidence>
<comment type="caution">
    <text evidence="1">The sequence shown here is derived from an EMBL/GenBank/DDBJ whole genome shotgun (WGS) entry which is preliminary data.</text>
</comment>
<dbReference type="PIRSF" id="PIRSF029288">
    <property type="entry name" value="SciE_ImpE"/>
    <property type="match status" value="1"/>
</dbReference>
<dbReference type="SUPFAM" id="SSF144059">
    <property type="entry name" value="ImpE-like"/>
    <property type="match status" value="1"/>
</dbReference>
<reference evidence="1 2" key="1">
    <citation type="submission" date="2019-09" db="EMBL/GenBank/DDBJ databases">
        <title>Paraburkholderia podalyriae sp. nov., A South African Podalyria-associated rhizobium.</title>
        <authorList>
            <person name="Mavima L."/>
            <person name="Beukes C.W."/>
            <person name="Palmer M."/>
            <person name="De Meyer S.E."/>
            <person name="James E.K."/>
            <person name="Maluk M."/>
            <person name="Avontuur J.R."/>
            <person name="Chan W.Y."/>
            <person name="Venter S.N."/>
            <person name="Steenkamp E.T."/>
        </authorList>
    </citation>
    <scope>NUCLEOTIDE SEQUENCE [LARGE SCALE GENOMIC DNA]</scope>
    <source>
        <strain evidence="1 2">WC7.3b</strain>
    </source>
</reference>
<name>A0ABR7PWQ6_9BURK</name>
<keyword evidence="2" id="KW-1185">Reference proteome</keyword>
<dbReference type="Gene3D" id="1.25.40.10">
    <property type="entry name" value="Tetratricopeptide repeat domain"/>
    <property type="match status" value="1"/>
</dbReference>
<dbReference type="InterPro" id="IPR011990">
    <property type="entry name" value="TPR-like_helical_dom_sf"/>
</dbReference>
<sequence>MTRTTDLPESGTATLHSLLDAQTYGELKAQTIENVRKHPSNVRERWLLFELLCVDGEWQRALRQLQTWATLEPERTSRAQMYRGLIRGEMFRTEVFAGQRTPGEIDPLPEWVKSLLQANARLGEGNLAAADKLRGAALEAAPATRGESTQIGEFEWLTDSDSRLGPVCELTVAGGYRWVPFDSMKSLTLGPVTALTDLVWRSAVVGLRDATVLRGYLPVRYPGSESGPPATRLSRETSWKDVGETGVIALGQKTWSTDKGDVGLLDLGECRFSHDHDERV</sequence>
<dbReference type="Proteomes" id="UP000736373">
    <property type="component" value="Unassembled WGS sequence"/>
</dbReference>
<organism evidence="1 2">
    <name type="scientific">Paraburkholderia podalyriae</name>
    <dbReference type="NCBI Taxonomy" id="1938811"/>
    <lineage>
        <taxon>Bacteria</taxon>
        <taxon>Pseudomonadati</taxon>
        <taxon>Pseudomonadota</taxon>
        <taxon>Betaproteobacteria</taxon>
        <taxon>Burkholderiales</taxon>
        <taxon>Burkholderiaceae</taxon>
        <taxon>Paraburkholderia</taxon>
    </lineage>
</organism>
<dbReference type="EMBL" id="VZQQ01000037">
    <property type="protein sequence ID" value="MBC8750717.1"/>
    <property type="molecule type" value="Genomic_DNA"/>
</dbReference>
<proteinExistence type="predicted"/>
<protein>
    <submittedName>
        <fullName evidence="1">ImpE protein superfamily protein</fullName>
    </submittedName>
</protein>
<dbReference type="Pfam" id="PF07024">
    <property type="entry name" value="ImpE"/>
    <property type="match status" value="1"/>
</dbReference>